<sequence length="197" mass="22416">MKYILFVLLFCTKLSYGQEKNTKGILAFKPEFRLYGIIPNSFGDNYLSKANKPKIGIGMNFDCIELKHFQVGIGYEHINYTVTDITKAGNINNSVYTSLYGKMGYEIKLSNNFNLKPYLGIGSAKLKFKSEDRNFGHQDGTNYRIGFNTNYKLTQLISAFAGVSYIYSKYKINTSPEFVSFYDNSKTIQLNIGVKIN</sequence>
<dbReference type="SUPFAM" id="SSF56925">
    <property type="entry name" value="OMPA-like"/>
    <property type="match status" value="1"/>
</dbReference>
<organism evidence="3 4">
    <name type="scientific">Flavobacterium flavipallidum</name>
    <dbReference type="NCBI Taxonomy" id="3139140"/>
    <lineage>
        <taxon>Bacteria</taxon>
        <taxon>Pseudomonadati</taxon>
        <taxon>Bacteroidota</taxon>
        <taxon>Flavobacteriia</taxon>
        <taxon>Flavobacteriales</taxon>
        <taxon>Flavobacteriaceae</taxon>
        <taxon>Flavobacterium</taxon>
    </lineage>
</organism>
<dbReference type="InterPro" id="IPR053713">
    <property type="entry name" value="Bact_OM_Channel_sf"/>
</dbReference>
<protein>
    <submittedName>
        <fullName evidence="3">Outer membrane beta-barrel protein</fullName>
    </submittedName>
</protein>
<evidence type="ECO:0000313" key="3">
    <source>
        <dbReference type="EMBL" id="MEL1241907.1"/>
    </source>
</evidence>
<dbReference type="RefSeq" id="WP_341701115.1">
    <property type="nucleotide sequence ID" value="NZ_JBBYHU010000028.1"/>
</dbReference>
<comment type="caution">
    <text evidence="3">The sequence shown here is derived from an EMBL/GenBank/DDBJ whole genome shotgun (WGS) entry which is preliminary data.</text>
</comment>
<dbReference type="Pfam" id="PF13505">
    <property type="entry name" value="OMP_b-brl"/>
    <property type="match status" value="1"/>
</dbReference>
<dbReference type="Gene3D" id="2.40.160.40">
    <property type="entry name" value="monomeric porin ompg"/>
    <property type="match status" value="1"/>
</dbReference>
<dbReference type="InterPro" id="IPR011250">
    <property type="entry name" value="OMP/PagP_B-barrel"/>
</dbReference>
<evidence type="ECO:0000259" key="2">
    <source>
        <dbReference type="Pfam" id="PF13505"/>
    </source>
</evidence>
<gene>
    <name evidence="3" type="ORF">AAEO59_12675</name>
</gene>
<accession>A0ABU9HP43</accession>
<evidence type="ECO:0000256" key="1">
    <source>
        <dbReference type="ARBA" id="ARBA00022729"/>
    </source>
</evidence>
<feature type="domain" description="Outer membrane protein beta-barrel" evidence="2">
    <location>
        <begin position="41"/>
        <end position="194"/>
    </location>
</feature>
<dbReference type="Proteomes" id="UP001398556">
    <property type="component" value="Unassembled WGS sequence"/>
</dbReference>
<name>A0ABU9HP43_9FLAO</name>
<keyword evidence="4" id="KW-1185">Reference proteome</keyword>
<reference evidence="3 4" key="1">
    <citation type="submission" date="2024-04" db="EMBL/GenBank/DDBJ databases">
        <title>Flavobacterium sp. DGU99 16S ribosomal RNA gene Genome sequencing and assembly.</title>
        <authorList>
            <person name="Park S."/>
        </authorList>
    </citation>
    <scope>NUCLEOTIDE SEQUENCE [LARGE SCALE GENOMIC DNA]</scope>
    <source>
        <strain evidence="3 4">DGU99</strain>
    </source>
</reference>
<evidence type="ECO:0000313" key="4">
    <source>
        <dbReference type="Proteomes" id="UP001398556"/>
    </source>
</evidence>
<keyword evidence="1" id="KW-0732">Signal</keyword>
<dbReference type="InterPro" id="IPR027385">
    <property type="entry name" value="Beta-barrel_OMP"/>
</dbReference>
<proteinExistence type="predicted"/>
<dbReference type="EMBL" id="JBBYHU010000028">
    <property type="protein sequence ID" value="MEL1241907.1"/>
    <property type="molecule type" value="Genomic_DNA"/>
</dbReference>